<dbReference type="AlphaFoldDB" id="A0A1A6A5V9"/>
<accession>A0A1A6A5V9</accession>
<sequence length="116" mass="12268">MFRPTTLSRTIVSLRSTKFNRNQFQVRTYADKSKDMTDKAAETFKEAGQALKSDGSVGSNFNADGAVGSKLQEVGGPFSADGAIGKQFTDTGAIGGTGQKVAEQVEEAGKEGEKKV</sequence>
<evidence type="ECO:0000313" key="2">
    <source>
        <dbReference type="EMBL" id="OBR85442.1"/>
    </source>
</evidence>
<dbReference type="EMBL" id="CP144534">
    <property type="protein sequence ID" value="WWC61662.1"/>
    <property type="molecule type" value="Genomic_DNA"/>
</dbReference>
<evidence type="ECO:0000256" key="1">
    <source>
        <dbReference type="SAM" id="MobiDB-lite"/>
    </source>
</evidence>
<name>A0A1A6A5V9_9TREE</name>
<organism evidence="2">
    <name type="scientific">Kwoniella dejecticola CBS 10117</name>
    <dbReference type="NCBI Taxonomy" id="1296121"/>
    <lineage>
        <taxon>Eukaryota</taxon>
        <taxon>Fungi</taxon>
        <taxon>Dikarya</taxon>
        <taxon>Basidiomycota</taxon>
        <taxon>Agaricomycotina</taxon>
        <taxon>Tremellomycetes</taxon>
        <taxon>Tremellales</taxon>
        <taxon>Cryptococcaceae</taxon>
        <taxon>Kwoniella</taxon>
    </lineage>
</organism>
<proteinExistence type="predicted"/>
<reference evidence="3" key="2">
    <citation type="submission" date="2013-07" db="EMBL/GenBank/DDBJ databases">
        <authorList>
            <consortium name="The Broad Institute Genome Sequencing Platform"/>
            <person name="Cuomo C."/>
            <person name="Litvintseva A."/>
            <person name="Chen Y."/>
            <person name="Heitman J."/>
            <person name="Sun S."/>
            <person name="Springer D."/>
            <person name="Dromer F."/>
            <person name="Young S.K."/>
            <person name="Zeng Q."/>
            <person name="Gargeya S."/>
            <person name="Fitzgerald M."/>
            <person name="Abouelleil A."/>
            <person name="Alvarado L."/>
            <person name="Berlin A.M."/>
            <person name="Chapman S.B."/>
            <person name="Dewar J."/>
            <person name="Goldberg J."/>
            <person name="Griggs A."/>
            <person name="Gujja S."/>
            <person name="Hansen M."/>
            <person name="Howarth C."/>
            <person name="Imamovic A."/>
            <person name="Larimer J."/>
            <person name="McCowan C."/>
            <person name="Murphy C."/>
            <person name="Pearson M."/>
            <person name="Priest M."/>
            <person name="Roberts A."/>
            <person name="Saif S."/>
            <person name="Shea T."/>
            <person name="Sykes S."/>
            <person name="Wortman J."/>
            <person name="Nusbaum C."/>
            <person name="Birren B."/>
        </authorList>
    </citation>
    <scope>NUCLEOTIDE SEQUENCE</scope>
    <source>
        <strain evidence="3">CBS 10117</strain>
    </source>
</reference>
<dbReference type="RefSeq" id="XP_018263284.1">
    <property type="nucleotide sequence ID" value="XM_018408073.1"/>
</dbReference>
<feature type="region of interest" description="Disordered" evidence="1">
    <location>
        <begin position="52"/>
        <end position="116"/>
    </location>
</feature>
<reference evidence="2" key="1">
    <citation type="submission" date="2013-07" db="EMBL/GenBank/DDBJ databases">
        <title>The Genome Sequence of Cryptococcus dejecticola CBS10117.</title>
        <authorList>
            <consortium name="The Broad Institute Genome Sequencing Platform"/>
            <person name="Cuomo C."/>
            <person name="Litvintseva A."/>
            <person name="Chen Y."/>
            <person name="Heitman J."/>
            <person name="Sun S."/>
            <person name="Springer D."/>
            <person name="Dromer F."/>
            <person name="Young S.K."/>
            <person name="Zeng Q."/>
            <person name="Gargeya S."/>
            <person name="Fitzgerald M."/>
            <person name="Abouelleil A."/>
            <person name="Alvarado L."/>
            <person name="Berlin A.M."/>
            <person name="Chapman S.B."/>
            <person name="Dewar J."/>
            <person name="Goldberg J."/>
            <person name="Griggs A."/>
            <person name="Gujja S."/>
            <person name="Hansen M."/>
            <person name="Howarth C."/>
            <person name="Imamovic A."/>
            <person name="Larimer J."/>
            <person name="McCowan C."/>
            <person name="Murphy C."/>
            <person name="Pearson M."/>
            <person name="Priest M."/>
            <person name="Roberts A."/>
            <person name="Saif S."/>
            <person name="Shea T."/>
            <person name="Sykes S."/>
            <person name="Wortman J."/>
            <person name="Nusbaum C."/>
            <person name="Birren B."/>
        </authorList>
    </citation>
    <scope>NUCLEOTIDE SEQUENCE [LARGE SCALE GENOMIC DNA]</scope>
    <source>
        <strain evidence="2">CBS 10117</strain>
    </source>
</reference>
<dbReference type="EMBL" id="KI894031">
    <property type="protein sequence ID" value="OBR85442.1"/>
    <property type="molecule type" value="Genomic_DNA"/>
</dbReference>
<keyword evidence="4" id="KW-1185">Reference proteome</keyword>
<gene>
    <name evidence="2" type="ORF">I303_04778</name>
    <name evidence="3" type="ORF">I303_104246</name>
</gene>
<feature type="compositionally biased region" description="Basic and acidic residues" evidence="1">
    <location>
        <begin position="107"/>
        <end position="116"/>
    </location>
</feature>
<evidence type="ECO:0000313" key="4">
    <source>
        <dbReference type="Proteomes" id="UP000078595"/>
    </source>
</evidence>
<dbReference type="Proteomes" id="UP000078595">
    <property type="component" value="Chromosome 5"/>
</dbReference>
<dbReference type="GeneID" id="28968477"/>
<dbReference type="VEuPathDB" id="FungiDB:I303_04778"/>
<dbReference type="OrthoDB" id="5278621at2759"/>
<dbReference type="KEGG" id="kdj:28968477"/>
<protein>
    <submittedName>
        <fullName evidence="2">Uncharacterized protein</fullName>
    </submittedName>
</protein>
<reference evidence="3" key="3">
    <citation type="submission" date="2024-02" db="EMBL/GenBank/DDBJ databases">
        <title>Comparative genomics of Cryptococcus and Kwoniella reveals pathogenesis evolution and contrasting modes of karyotype evolution via chromosome fusion or intercentromeric recombination.</title>
        <authorList>
            <person name="Coelho M.A."/>
            <person name="David-Palma M."/>
            <person name="Shea T."/>
            <person name="Bowers K."/>
            <person name="McGinley-Smith S."/>
            <person name="Mohammad A.W."/>
            <person name="Gnirke A."/>
            <person name="Yurkov A.M."/>
            <person name="Nowrousian M."/>
            <person name="Sun S."/>
            <person name="Cuomo C.A."/>
            <person name="Heitman J."/>
        </authorList>
    </citation>
    <scope>NUCLEOTIDE SEQUENCE</scope>
    <source>
        <strain evidence="3">CBS 10117</strain>
    </source>
</reference>
<evidence type="ECO:0000313" key="3">
    <source>
        <dbReference type="EMBL" id="WWC61662.1"/>
    </source>
</evidence>